<reference evidence="1 2" key="3">
    <citation type="journal article" date="2022" name="Microbiol. Spectr.">
        <title>Folding features and dynamics of 3D genome architecture in plant fungal pathogens.</title>
        <authorList>
            <person name="Xia C."/>
        </authorList>
    </citation>
    <scope>NUCLEOTIDE SEQUENCE [LARGE SCALE GENOMIC DNA]</scope>
    <source>
        <strain evidence="1 2">93-210</strain>
    </source>
</reference>
<dbReference type="EMBL" id="CM045865">
    <property type="protein sequence ID" value="KAI7962412.1"/>
    <property type="molecule type" value="Genomic_DNA"/>
</dbReference>
<organism evidence="1 2">
    <name type="scientific">Puccinia striiformis f. sp. tritici</name>
    <dbReference type="NCBI Taxonomy" id="168172"/>
    <lineage>
        <taxon>Eukaryota</taxon>
        <taxon>Fungi</taxon>
        <taxon>Dikarya</taxon>
        <taxon>Basidiomycota</taxon>
        <taxon>Pucciniomycotina</taxon>
        <taxon>Pucciniomycetes</taxon>
        <taxon>Pucciniales</taxon>
        <taxon>Pucciniaceae</taxon>
        <taxon>Puccinia</taxon>
    </lineage>
</organism>
<evidence type="ECO:0000313" key="2">
    <source>
        <dbReference type="Proteomes" id="UP001060170"/>
    </source>
</evidence>
<accession>A0ACC0EYH4</accession>
<reference evidence="2" key="2">
    <citation type="journal article" date="2018" name="Mol. Plant Microbe Interact.">
        <title>Genome sequence resources for the wheat stripe rust pathogen (Puccinia striiformis f. sp. tritici) and the barley stripe rust pathogen (Puccinia striiformis f. sp. hordei).</title>
        <authorList>
            <person name="Xia C."/>
            <person name="Wang M."/>
            <person name="Yin C."/>
            <person name="Cornejo O.E."/>
            <person name="Hulbert S.H."/>
            <person name="Chen X."/>
        </authorList>
    </citation>
    <scope>NUCLEOTIDE SEQUENCE [LARGE SCALE GENOMIC DNA]</scope>
    <source>
        <strain evidence="2">93-210</strain>
    </source>
</reference>
<name>A0ACC0EYH4_9BASI</name>
<proteinExistence type="predicted"/>
<dbReference type="Proteomes" id="UP001060170">
    <property type="component" value="Chromosome 1"/>
</dbReference>
<gene>
    <name evidence="1" type="ORF">MJO28_000506</name>
</gene>
<protein>
    <submittedName>
        <fullName evidence="1">Uncharacterized protein</fullName>
    </submittedName>
</protein>
<evidence type="ECO:0000313" key="1">
    <source>
        <dbReference type="EMBL" id="KAI7962412.1"/>
    </source>
</evidence>
<sequence length="900" mass="98689">MRPKLAHVSKHCVTGSRNTPATPPPPPPPPPPPKQQPPQPPKPPKQQPKQQQQRLNRSDRLHLTICTMHYHDIPSPSPPLGEEAWDYDILEYVDDSSVSNLTSNDTGRPPPSPSNEIGQPNPPPINETGRPPPSPTNEISRSHPSPINETGRPPPSPSNQIGRSHPSPINETGRSHPSPINEIGRSHPSPINVTGRPPPSPINEIRPPPINETGRSHPSPINVTGRPPPSPSNQIALRHEIGQPTLSPINEIGRLILPPTNEIRLLPLPTNQTRQSTTSSHGPCVPSSGVSPGNPYLTGVRGRGPRLENMNQTSQALIERAATLRNSHINTERNLTQDVAIDEADVDVNGSQDGLAEPGEPDIEPQMTDIHINYLFHIVQALNQPPTNPRARKRKAGTSSATDDLPKTMKVEAKDNKIIISWPIDNFNLSQFKLEVIEALRRNVNEWLAIHAQDLENNGHLTWQVAIKNGGAFAAVHNQLLLPENDTFERFLDAAGILHESKMKTCTLVQEDPKVVAQNERAFRQLRAHHAPDTIDPIPTREPTAGATAGAALHELMREVYATHNPCERLSHLPEAPVCINPEDPNEYFVLTTFKADAWARAIRNNPAEVTTTIPPRGFTYRTGPVGTDALKAGPSNRPAPPRSIHQAPVAPSAPDSVTETGVSTESGMATETRNRLIQEYILQQAQSSPPLPAYHGYQPYPLSAPALPAYHGYPVHHHPWYPQHQHQPLAHPAIPPQPLMLGVPAFTPAFPGQAFRDQAFPGQAFPGQPYEQAFPPQPAATNQPPQETQTVPEPAASPAPSDHGAPIEDFIRFAQLGPNPTLVIDGLNQLGITHWTLLQHVTPEELINTNIPIAQARALMIAFNCLKFEKKVARLWKCERNKQKKPEDSGRSSRETQDT</sequence>
<reference evidence="2" key="1">
    <citation type="journal article" date="2018" name="BMC Genomics">
        <title>Genomic insights into host adaptation between the wheat stripe rust pathogen (Puccinia striiformis f. sp. tritici) and the barley stripe rust pathogen (Puccinia striiformis f. sp. hordei).</title>
        <authorList>
            <person name="Xia C."/>
            <person name="Wang M."/>
            <person name="Yin C."/>
            <person name="Cornejo O.E."/>
            <person name="Hulbert S.H."/>
            <person name="Chen X."/>
        </authorList>
    </citation>
    <scope>NUCLEOTIDE SEQUENCE [LARGE SCALE GENOMIC DNA]</scope>
    <source>
        <strain evidence="2">93-210</strain>
    </source>
</reference>
<comment type="caution">
    <text evidence="1">The sequence shown here is derived from an EMBL/GenBank/DDBJ whole genome shotgun (WGS) entry which is preliminary data.</text>
</comment>
<keyword evidence="2" id="KW-1185">Reference proteome</keyword>